<feature type="region of interest" description="Disordered" evidence="1">
    <location>
        <begin position="1"/>
        <end position="27"/>
    </location>
</feature>
<feature type="transmembrane region" description="Helical" evidence="2">
    <location>
        <begin position="673"/>
        <end position="691"/>
    </location>
</feature>
<evidence type="ECO:0000256" key="1">
    <source>
        <dbReference type="SAM" id="MobiDB-lite"/>
    </source>
</evidence>
<evidence type="ECO:0000313" key="3">
    <source>
        <dbReference type="EMBL" id="RGX31044.1"/>
    </source>
</evidence>
<accession>A0A413FII3</accession>
<feature type="transmembrane region" description="Helical" evidence="2">
    <location>
        <begin position="646"/>
        <end position="667"/>
    </location>
</feature>
<feature type="transmembrane region" description="Helical" evidence="2">
    <location>
        <begin position="611"/>
        <end position="634"/>
    </location>
</feature>
<keyword evidence="2" id="KW-1133">Transmembrane helix</keyword>
<keyword evidence="2" id="KW-0812">Transmembrane</keyword>
<dbReference type="EMBL" id="QSBM01000004">
    <property type="protein sequence ID" value="RGX31044.1"/>
    <property type="molecule type" value="Genomic_DNA"/>
</dbReference>
<dbReference type="OrthoDB" id="1779742at2"/>
<evidence type="ECO:0000256" key="2">
    <source>
        <dbReference type="SAM" id="Phobius"/>
    </source>
</evidence>
<protein>
    <submittedName>
        <fullName evidence="3">Uncharacterized protein</fullName>
    </submittedName>
</protein>
<reference evidence="3 4" key="1">
    <citation type="submission" date="2018-08" db="EMBL/GenBank/DDBJ databases">
        <title>A genome reference for cultivated species of the human gut microbiota.</title>
        <authorList>
            <person name="Zou Y."/>
            <person name="Xue W."/>
            <person name="Luo G."/>
        </authorList>
    </citation>
    <scope>NUCLEOTIDE SEQUENCE [LARGE SCALE GENOMIC DNA]</scope>
    <source>
        <strain evidence="3 4">AF04-15</strain>
    </source>
</reference>
<dbReference type="Proteomes" id="UP000283880">
    <property type="component" value="Unassembled WGS sequence"/>
</dbReference>
<gene>
    <name evidence="3" type="ORF">DWV29_07035</name>
</gene>
<name>A0A413FII3_9FIRM</name>
<evidence type="ECO:0000313" key="4">
    <source>
        <dbReference type="Proteomes" id="UP000283880"/>
    </source>
</evidence>
<feature type="compositionally biased region" description="Polar residues" evidence="1">
    <location>
        <begin position="13"/>
        <end position="22"/>
    </location>
</feature>
<sequence>MRKQRELEAAARETTSTVTEGTDQQERSVVGLKDSMRLALEVFQRFPSTIKGAFEAAGDAASGATMKTRSLQDEIDRYTDALYYAERSGLGLGDKAYDEAYVGLSKAKKKAEEYKKSLLGVDQNQKKADKSSKKLGTSMKQTAKKGAVPLSKSIVKLSNMFQLMVIRMAMRAALQAAKEGFENLAQYSDETNKSISSLMSANTRLKNSFATAAAPVLNVMAPALKSLIDLLSEATSWAGQLFATLSGKTTFVKAVDVEEDYGASLKDSNKELEKKEKLNKKLTFSFDDLIQAQSNAQKSDYIGPTPDQMFETVEITDDIVTFADTVKGVLSGLFDPIKQSWEENGHYATEAAKTAFNSLKTLAGDVGASFMQVWKTEGYGKQITDDLLITFGNLMLTVGNLADRFDEAWRSGDTGTSIMRHLGDIVLEITGVFREASESIKDWSSKLDFSPLLRSFDNVLARITPIVNKVGSILLWLLNSVFLPLSKWALEKAVPVVLDLMAAGLEVLNSVLDALQPLANWLWEKFLKPLGEWTGEIIIAALEKIVEWLTKFSDWISSHQEEVQLITEYVLAFFAAWKVTEFVENVKRMIDILSEKGLMGILSQLSSKLDIASWGFLGTAAAIAAVVSAAFEIYQNWDKMTPTEKFITGLLAAAAAAATLAVAIGGIEGPLGVTLRVAAITAGVAAALIAINAGKRSSAYQGSHSGGGGSFSAYSIPIMASYKMPRLATGTVVPPRAGEFAAILGDNNVDTEIVSPIPAMKQAFKEAIAEMGGIGGNQTLRADLIVDGTKFGQLVYKFNNKERQRVGVRMVTEG</sequence>
<comment type="caution">
    <text evidence="3">The sequence shown here is derived from an EMBL/GenBank/DDBJ whole genome shotgun (WGS) entry which is preliminary data.</text>
</comment>
<feature type="compositionally biased region" description="Basic and acidic residues" evidence="1">
    <location>
        <begin position="1"/>
        <end position="11"/>
    </location>
</feature>
<keyword evidence="2" id="KW-0472">Membrane</keyword>
<organism evidence="3 4">
    <name type="scientific">Enterocloster asparagiformis</name>
    <dbReference type="NCBI Taxonomy" id="333367"/>
    <lineage>
        <taxon>Bacteria</taxon>
        <taxon>Bacillati</taxon>
        <taxon>Bacillota</taxon>
        <taxon>Clostridia</taxon>
        <taxon>Lachnospirales</taxon>
        <taxon>Lachnospiraceae</taxon>
        <taxon>Enterocloster</taxon>
    </lineage>
</organism>
<proteinExistence type="predicted"/>
<dbReference type="AlphaFoldDB" id="A0A413FII3"/>